<evidence type="ECO:0000313" key="12">
    <source>
        <dbReference type="Proteomes" id="UP000576225"/>
    </source>
</evidence>
<dbReference type="FunFam" id="1.10.455.10:FF:000001">
    <property type="entry name" value="30S ribosomal protein S7"/>
    <property type="match status" value="1"/>
</dbReference>
<proteinExistence type="inferred from homology"/>
<accession>A0A2U1APT3</accession>
<keyword evidence="4 6" id="KW-0689">Ribosomal protein</keyword>
<dbReference type="GO" id="GO:0006412">
    <property type="term" value="P:translation"/>
    <property type="evidence" value="ECO:0007669"/>
    <property type="project" value="UniProtKB-UniRule"/>
</dbReference>
<dbReference type="AlphaFoldDB" id="A0A2U1APT3"/>
<evidence type="ECO:0000256" key="1">
    <source>
        <dbReference type="ARBA" id="ARBA00007151"/>
    </source>
</evidence>
<comment type="caution">
    <text evidence="10">The sequence shown here is derived from an EMBL/GenBank/DDBJ whole genome shotgun (WGS) entry which is preliminary data.</text>
</comment>
<comment type="subunit">
    <text evidence="6">Part of the 30S ribosomal subunit. Contacts proteins S9 and S11.</text>
</comment>
<name>A0A2U1APT3_9BACT</name>
<sequence length="156" mass="17682">MRRRSVVKRELIPDVKYNSKLVAQLINTIMTRGKKSTAQQIVYGALDMIQGKKADMEAIEVFNQALENVKPKLEVKSRRVGGATYQVPVEVDPDRQVALAMRWIVTYSRGRKGKSMTESLAGELLDAFDNTGSSIKKKEDTFKMAQANKAFAHYRW</sequence>
<comment type="function">
    <text evidence="6">One of the primary rRNA binding proteins, it binds directly to 16S rRNA where it nucleates assembly of the head domain of the 30S subunit. Is located at the subunit interface close to the decoding center, probably blocks exit of the E-site tRNA.</text>
</comment>
<dbReference type="PIRSF" id="PIRSF002122">
    <property type="entry name" value="RPS7p_RPS7a_RPS5e_RPS7o"/>
    <property type="match status" value="1"/>
</dbReference>
<keyword evidence="5 6" id="KW-0687">Ribonucleoprotein</keyword>
<dbReference type="InterPro" id="IPR023798">
    <property type="entry name" value="Ribosomal_uS7_dom"/>
</dbReference>
<dbReference type="Proteomes" id="UP000245959">
    <property type="component" value="Unassembled WGS sequence"/>
</dbReference>
<dbReference type="GO" id="GO:0015935">
    <property type="term" value="C:small ribosomal subunit"/>
    <property type="evidence" value="ECO:0007669"/>
    <property type="project" value="InterPro"/>
</dbReference>
<evidence type="ECO:0000256" key="7">
    <source>
        <dbReference type="RuleBase" id="RU003619"/>
    </source>
</evidence>
<dbReference type="SUPFAM" id="SSF47973">
    <property type="entry name" value="Ribosomal protein S7"/>
    <property type="match status" value="1"/>
</dbReference>
<keyword evidence="6" id="KW-0820">tRNA-binding</keyword>
<dbReference type="Proteomes" id="UP000576225">
    <property type="component" value="Unassembled WGS sequence"/>
</dbReference>
<dbReference type="EMBL" id="QEKH01000026">
    <property type="protein sequence ID" value="PVY38439.1"/>
    <property type="molecule type" value="Genomic_DNA"/>
</dbReference>
<keyword evidence="11" id="KW-1185">Reference proteome</keyword>
<gene>
    <name evidence="6 9" type="primary">rpsG</name>
    <name evidence="10" type="ORF">C8D82_12633</name>
    <name evidence="9" type="ORF">HF882_07535</name>
</gene>
<organism evidence="10 11">
    <name type="scientific">Victivallis vadensis</name>
    <dbReference type="NCBI Taxonomy" id="172901"/>
    <lineage>
        <taxon>Bacteria</taxon>
        <taxon>Pseudomonadati</taxon>
        <taxon>Lentisphaerota</taxon>
        <taxon>Lentisphaeria</taxon>
        <taxon>Victivallales</taxon>
        <taxon>Victivallaceae</taxon>
        <taxon>Victivallis</taxon>
    </lineage>
</organism>
<dbReference type="NCBIfam" id="TIGR01029">
    <property type="entry name" value="rpsG_bact"/>
    <property type="match status" value="1"/>
</dbReference>
<dbReference type="GO" id="GO:0019843">
    <property type="term" value="F:rRNA binding"/>
    <property type="evidence" value="ECO:0007669"/>
    <property type="project" value="UniProtKB-UniRule"/>
</dbReference>
<dbReference type="GeneID" id="78296346"/>
<dbReference type="HAMAP" id="MF_00480_B">
    <property type="entry name" value="Ribosomal_uS7_B"/>
    <property type="match status" value="1"/>
</dbReference>
<keyword evidence="2 6" id="KW-0699">rRNA-binding</keyword>
<evidence type="ECO:0000256" key="3">
    <source>
        <dbReference type="ARBA" id="ARBA00022884"/>
    </source>
</evidence>
<dbReference type="InterPro" id="IPR000235">
    <property type="entry name" value="Ribosomal_uS7"/>
</dbReference>
<evidence type="ECO:0000313" key="10">
    <source>
        <dbReference type="EMBL" id="PVY38439.1"/>
    </source>
</evidence>
<evidence type="ECO:0000313" key="11">
    <source>
        <dbReference type="Proteomes" id="UP000245959"/>
    </source>
</evidence>
<dbReference type="PANTHER" id="PTHR11205">
    <property type="entry name" value="RIBOSOMAL PROTEIN S7"/>
    <property type="match status" value="1"/>
</dbReference>
<dbReference type="OrthoDB" id="9807653at2"/>
<dbReference type="EMBL" id="JABAEW010000011">
    <property type="protein sequence ID" value="NMD86433.1"/>
    <property type="molecule type" value="Genomic_DNA"/>
</dbReference>
<protein>
    <recommendedName>
        <fullName evidence="6">Small ribosomal subunit protein uS7</fullName>
    </recommendedName>
</protein>
<evidence type="ECO:0000256" key="2">
    <source>
        <dbReference type="ARBA" id="ARBA00022730"/>
    </source>
</evidence>
<evidence type="ECO:0000256" key="5">
    <source>
        <dbReference type="ARBA" id="ARBA00023274"/>
    </source>
</evidence>
<dbReference type="RefSeq" id="WP_116885058.1">
    <property type="nucleotide sequence ID" value="NZ_CABMMC010000081.1"/>
</dbReference>
<dbReference type="GO" id="GO:0003735">
    <property type="term" value="F:structural constituent of ribosome"/>
    <property type="evidence" value="ECO:0007669"/>
    <property type="project" value="InterPro"/>
</dbReference>
<dbReference type="Pfam" id="PF00177">
    <property type="entry name" value="Ribosomal_S7"/>
    <property type="match status" value="1"/>
</dbReference>
<reference evidence="10 11" key="1">
    <citation type="submission" date="2018-04" db="EMBL/GenBank/DDBJ databases">
        <title>Genomic Encyclopedia of Type Strains, Phase IV (KMG-IV): sequencing the most valuable type-strain genomes for metagenomic binning, comparative biology and taxonomic classification.</title>
        <authorList>
            <person name="Goeker M."/>
        </authorList>
    </citation>
    <scope>NUCLEOTIDE SEQUENCE [LARGE SCALE GENOMIC DNA]</scope>
    <source>
        <strain evidence="10 11">DSM 14823</strain>
    </source>
</reference>
<keyword evidence="3 6" id="KW-0694">RNA-binding</keyword>
<reference evidence="9 12" key="2">
    <citation type="submission" date="2020-04" db="EMBL/GenBank/DDBJ databases">
        <authorList>
            <person name="Hitch T.C.A."/>
            <person name="Wylensek D."/>
            <person name="Clavel T."/>
        </authorList>
    </citation>
    <scope>NUCLEOTIDE SEQUENCE [LARGE SCALE GENOMIC DNA]</scope>
    <source>
        <strain evidence="9 12">COR2-253-APC-1A</strain>
    </source>
</reference>
<feature type="domain" description="Small ribosomal subunit protein uS7" evidence="8">
    <location>
        <begin position="1"/>
        <end position="149"/>
    </location>
</feature>
<dbReference type="GO" id="GO:0000049">
    <property type="term" value="F:tRNA binding"/>
    <property type="evidence" value="ECO:0007669"/>
    <property type="project" value="UniProtKB-UniRule"/>
</dbReference>
<evidence type="ECO:0000256" key="4">
    <source>
        <dbReference type="ARBA" id="ARBA00022980"/>
    </source>
</evidence>
<dbReference type="PROSITE" id="PS00052">
    <property type="entry name" value="RIBOSOMAL_S7"/>
    <property type="match status" value="1"/>
</dbReference>
<dbReference type="InterPro" id="IPR005717">
    <property type="entry name" value="Ribosomal_uS7_bac/org-type"/>
</dbReference>
<dbReference type="CDD" id="cd14869">
    <property type="entry name" value="uS7_Bacteria"/>
    <property type="match status" value="1"/>
</dbReference>
<evidence type="ECO:0000313" key="9">
    <source>
        <dbReference type="EMBL" id="NMD86433.1"/>
    </source>
</evidence>
<comment type="similarity">
    <text evidence="1 6 7">Belongs to the universal ribosomal protein uS7 family.</text>
</comment>
<evidence type="ECO:0000256" key="6">
    <source>
        <dbReference type="HAMAP-Rule" id="MF_00480"/>
    </source>
</evidence>
<dbReference type="Gene3D" id="1.10.455.10">
    <property type="entry name" value="Ribosomal protein S7 domain"/>
    <property type="match status" value="1"/>
</dbReference>
<dbReference type="InterPro" id="IPR036823">
    <property type="entry name" value="Ribosomal_uS7_dom_sf"/>
</dbReference>
<evidence type="ECO:0000259" key="8">
    <source>
        <dbReference type="Pfam" id="PF00177"/>
    </source>
</evidence>
<dbReference type="InterPro" id="IPR020606">
    <property type="entry name" value="Ribosomal_uS7_CS"/>
</dbReference>